<dbReference type="InterPro" id="IPR036249">
    <property type="entry name" value="Thioredoxin-like_sf"/>
</dbReference>
<dbReference type="SUPFAM" id="SSF52833">
    <property type="entry name" value="Thioredoxin-like"/>
    <property type="match status" value="1"/>
</dbReference>
<dbReference type="InterPro" id="IPR006869">
    <property type="entry name" value="DUF547"/>
</dbReference>
<dbReference type="InterPro" id="IPR036388">
    <property type="entry name" value="WH-like_DNA-bd_sf"/>
</dbReference>
<sequence>MGKSISEFEDEMSVTGRITLFSKSGCPDSKAVRSFLRIKHLPFVEINLDLFPQRGLDLEERTGTSSVPQLFFNDELVGGMEELNLLQQNGELDEKIQKVKENPCPESAPGLPVHSEEESENAVPDEFAEVVQKLREKVQLKDRFLKLRLYSKCFLGSDAVEVFAEDQYCERDEAVEFGRKVAAKHFFHHVAHENLFEDGNNLYRFFEHDPAIATKCLNFFGATNDLEPKPAADVAKKLMTLILATYDRYISDDGKHVNYYAIAASEEFRRYVKLTEELHRIDLTTLTREEKLSFFLNIHNAMVIHSFILYGRPNGALERRTYFAEIQYVIGGYAYSLSAIQNGILRANQRPPYTLTKIFGAKDPRLQVGLEKPEPLVHFALSYGTQGSPAIRCYSPEGIDAELRIAARDFFDSGGITIDSEARTVSLSKIMKWYSSDFGKNEREVLHWIAKHINPTKAEHLLSLLEDSNVRVNYFPFDWSPNI</sequence>
<dbReference type="InterPro" id="IPR000591">
    <property type="entry name" value="DEP_dom"/>
</dbReference>
<evidence type="ECO:0000313" key="2">
    <source>
        <dbReference type="EMBL" id="EFJ23486.1"/>
    </source>
</evidence>
<evidence type="ECO:0000313" key="3">
    <source>
        <dbReference type="Proteomes" id="UP000001514"/>
    </source>
</evidence>
<dbReference type="OrthoDB" id="418495at2759"/>
<protein>
    <recommendedName>
        <fullName evidence="1">DEP domain-containing protein</fullName>
    </recommendedName>
</protein>
<feature type="domain" description="DEP" evidence="1">
    <location>
        <begin position="134"/>
        <end position="207"/>
    </location>
</feature>
<dbReference type="InterPro" id="IPR002109">
    <property type="entry name" value="Glutaredoxin"/>
</dbReference>
<gene>
    <name evidence="2" type="ORF">SELMODRAFT_150447</name>
</gene>
<evidence type="ECO:0000259" key="1">
    <source>
        <dbReference type="SMART" id="SM00049"/>
    </source>
</evidence>
<dbReference type="Pfam" id="PF00610">
    <property type="entry name" value="DEP"/>
    <property type="match status" value="1"/>
</dbReference>
<dbReference type="PROSITE" id="PS51354">
    <property type="entry name" value="GLUTAREDOXIN_2"/>
    <property type="match status" value="1"/>
</dbReference>
<dbReference type="Gramene" id="EFJ23486">
    <property type="protein sequence ID" value="EFJ23486"/>
    <property type="gene ID" value="SELMODRAFT_150447"/>
</dbReference>
<dbReference type="PRINTS" id="PR00160">
    <property type="entry name" value="GLUTAREDOXIN"/>
</dbReference>
<dbReference type="STRING" id="88036.D8RW56"/>
<dbReference type="eggNOG" id="ENOG502QS72">
    <property type="taxonomic scope" value="Eukaryota"/>
</dbReference>
<dbReference type="OMA" id="RMAFFIN"/>
<dbReference type="AlphaFoldDB" id="D8RW56"/>
<dbReference type="Gene3D" id="3.40.30.10">
    <property type="entry name" value="Glutaredoxin"/>
    <property type="match status" value="1"/>
</dbReference>
<organism evidence="3">
    <name type="scientific">Selaginella moellendorffii</name>
    <name type="common">Spikemoss</name>
    <dbReference type="NCBI Taxonomy" id="88036"/>
    <lineage>
        <taxon>Eukaryota</taxon>
        <taxon>Viridiplantae</taxon>
        <taxon>Streptophyta</taxon>
        <taxon>Embryophyta</taxon>
        <taxon>Tracheophyta</taxon>
        <taxon>Lycopodiopsida</taxon>
        <taxon>Selaginellales</taxon>
        <taxon>Selaginellaceae</taxon>
        <taxon>Selaginella</taxon>
    </lineage>
</organism>
<dbReference type="EMBL" id="GL377592">
    <property type="protein sequence ID" value="EFJ23486.1"/>
    <property type="molecule type" value="Genomic_DNA"/>
</dbReference>
<dbReference type="Pfam" id="PF04784">
    <property type="entry name" value="DUF547"/>
    <property type="match status" value="1"/>
</dbReference>
<dbReference type="HOGENOM" id="CLU_012751_1_0_1"/>
<dbReference type="SUPFAM" id="SSF46785">
    <property type="entry name" value="Winged helix' DNA-binding domain"/>
    <property type="match status" value="1"/>
</dbReference>
<keyword evidence="3" id="KW-1185">Reference proteome</keyword>
<dbReference type="InterPro" id="IPR014025">
    <property type="entry name" value="Glutaredoxin_subgr"/>
</dbReference>
<name>D8RW56_SELML</name>
<dbReference type="Proteomes" id="UP000001514">
    <property type="component" value="Unassembled WGS sequence"/>
</dbReference>
<accession>D8RW56</accession>
<dbReference type="InParanoid" id="D8RW56"/>
<dbReference type="PANTHER" id="PTHR46361">
    <property type="entry name" value="ELECTRON CARRIER/ PROTEIN DISULFIDE OXIDOREDUCTASE"/>
    <property type="match status" value="1"/>
</dbReference>
<dbReference type="Gene3D" id="1.10.10.10">
    <property type="entry name" value="Winged helix-like DNA-binding domain superfamily/Winged helix DNA-binding domain"/>
    <property type="match status" value="1"/>
</dbReference>
<dbReference type="CDD" id="cd04371">
    <property type="entry name" value="DEP"/>
    <property type="match status" value="1"/>
</dbReference>
<dbReference type="InterPro" id="IPR036390">
    <property type="entry name" value="WH_DNA-bd_sf"/>
</dbReference>
<reference evidence="2 3" key="1">
    <citation type="journal article" date="2011" name="Science">
        <title>The Selaginella genome identifies genetic changes associated with the evolution of vascular plants.</title>
        <authorList>
            <person name="Banks J.A."/>
            <person name="Nishiyama T."/>
            <person name="Hasebe M."/>
            <person name="Bowman J.L."/>
            <person name="Gribskov M."/>
            <person name="dePamphilis C."/>
            <person name="Albert V.A."/>
            <person name="Aono N."/>
            <person name="Aoyama T."/>
            <person name="Ambrose B.A."/>
            <person name="Ashton N.W."/>
            <person name="Axtell M.J."/>
            <person name="Barker E."/>
            <person name="Barker M.S."/>
            <person name="Bennetzen J.L."/>
            <person name="Bonawitz N.D."/>
            <person name="Chapple C."/>
            <person name="Cheng C."/>
            <person name="Correa L.G."/>
            <person name="Dacre M."/>
            <person name="DeBarry J."/>
            <person name="Dreyer I."/>
            <person name="Elias M."/>
            <person name="Engstrom E.M."/>
            <person name="Estelle M."/>
            <person name="Feng L."/>
            <person name="Finet C."/>
            <person name="Floyd S.K."/>
            <person name="Frommer W.B."/>
            <person name="Fujita T."/>
            <person name="Gramzow L."/>
            <person name="Gutensohn M."/>
            <person name="Harholt J."/>
            <person name="Hattori M."/>
            <person name="Heyl A."/>
            <person name="Hirai T."/>
            <person name="Hiwatashi Y."/>
            <person name="Ishikawa M."/>
            <person name="Iwata M."/>
            <person name="Karol K.G."/>
            <person name="Koehler B."/>
            <person name="Kolukisaoglu U."/>
            <person name="Kubo M."/>
            <person name="Kurata T."/>
            <person name="Lalonde S."/>
            <person name="Li K."/>
            <person name="Li Y."/>
            <person name="Litt A."/>
            <person name="Lyons E."/>
            <person name="Manning G."/>
            <person name="Maruyama T."/>
            <person name="Michael T.P."/>
            <person name="Mikami K."/>
            <person name="Miyazaki S."/>
            <person name="Morinaga S."/>
            <person name="Murata T."/>
            <person name="Mueller-Roeber B."/>
            <person name="Nelson D.R."/>
            <person name="Obara M."/>
            <person name="Oguri Y."/>
            <person name="Olmstead R.G."/>
            <person name="Onodera N."/>
            <person name="Petersen B.L."/>
            <person name="Pils B."/>
            <person name="Prigge M."/>
            <person name="Rensing S.A."/>
            <person name="Riano-Pachon D.M."/>
            <person name="Roberts A.W."/>
            <person name="Sato Y."/>
            <person name="Scheller H.V."/>
            <person name="Schulz B."/>
            <person name="Schulz C."/>
            <person name="Shakirov E.V."/>
            <person name="Shibagaki N."/>
            <person name="Shinohara N."/>
            <person name="Shippen D.E."/>
            <person name="Soerensen I."/>
            <person name="Sotooka R."/>
            <person name="Sugimoto N."/>
            <person name="Sugita M."/>
            <person name="Sumikawa N."/>
            <person name="Tanurdzic M."/>
            <person name="Theissen G."/>
            <person name="Ulvskov P."/>
            <person name="Wakazuki S."/>
            <person name="Weng J.K."/>
            <person name="Willats W.W."/>
            <person name="Wipf D."/>
            <person name="Wolf P.G."/>
            <person name="Yang L."/>
            <person name="Zimmer A.D."/>
            <person name="Zhu Q."/>
            <person name="Mitros T."/>
            <person name="Hellsten U."/>
            <person name="Loque D."/>
            <person name="Otillar R."/>
            <person name="Salamov A."/>
            <person name="Schmutz J."/>
            <person name="Shapiro H."/>
            <person name="Lindquist E."/>
            <person name="Lucas S."/>
            <person name="Rokhsar D."/>
            <person name="Grigoriev I.V."/>
        </authorList>
    </citation>
    <scope>NUCLEOTIDE SEQUENCE [LARGE SCALE GENOMIC DNA]</scope>
</reference>
<dbReference type="GO" id="GO:0035556">
    <property type="term" value="P:intracellular signal transduction"/>
    <property type="evidence" value="ECO:0007669"/>
    <property type="project" value="InterPro"/>
</dbReference>
<dbReference type="Pfam" id="PF00462">
    <property type="entry name" value="Glutaredoxin"/>
    <property type="match status" value="1"/>
</dbReference>
<dbReference type="SMART" id="SM00049">
    <property type="entry name" value="DEP"/>
    <property type="match status" value="1"/>
</dbReference>
<dbReference type="PANTHER" id="PTHR46361:SF3">
    <property type="entry name" value="ELECTRON CARRIER_ PROTEIN DISULFIDE OXIDOREDUCTASE"/>
    <property type="match status" value="1"/>
</dbReference>
<proteinExistence type="predicted"/>
<dbReference type="KEGG" id="smo:SELMODRAFT_150447"/>